<evidence type="ECO:0000313" key="2">
    <source>
        <dbReference type="EMBL" id="MBE9033006.1"/>
    </source>
</evidence>
<evidence type="ECO:0000259" key="1">
    <source>
        <dbReference type="Pfam" id="PF05685"/>
    </source>
</evidence>
<proteinExistence type="predicted"/>
<sequence>MVALPETQLPGMTPEEFLEWEQTQELRYEYVDGQVISMQGELDANAEKTIAHNDLALSLYRLLYDRVKSRGGRINVADVKVKVRRRFRYPDLVVTCDERDKTAIKQFQYPKVIVEVLSPGTESVDRGKKLQEYQSLETLQEYVLINSQEMAVEIYRRGEGRTWLYESYGDGEEFALASLEFDCAIAHLYEGITLPEIEEPDEADEPEL</sequence>
<dbReference type="CDD" id="cd06260">
    <property type="entry name" value="DUF820-like"/>
    <property type="match status" value="1"/>
</dbReference>
<dbReference type="InterPro" id="IPR011335">
    <property type="entry name" value="Restrct_endonuc-II-like"/>
</dbReference>
<protein>
    <submittedName>
        <fullName evidence="2">Uma2 family endonuclease</fullName>
    </submittedName>
</protein>
<keyword evidence="2" id="KW-0378">Hydrolase</keyword>
<accession>A0A928VQV5</accession>
<dbReference type="GO" id="GO:0004519">
    <property type="term" value="F:endonuclease activity"/>
    <property type="evidence" value="ECO:0007669"/>
    <property type="project" value="UniProtKB-KW"/>
</dbReference>
<gene>
    <name evidence="2" type="ORF">IQ266_25040</name>
</gene>
<name>A0A928VQV5_9CYAN</name>
<dbReference type="RefSeq" id="WP_264327820.1">
    <property type="nucleotide sequence ID" value="NZ_JADEXQ010000142.1"/>
</dbReference>
<dbReference type="Proteomes" id="UP000625316">
    <property type="component" value="Unassembled WGS sequence"/>
</dbReference>
<organism evidence="2 3">
    <name type="scientific">Romeriopsis navalis LEGE 11480</name>
    <dbReference type="NCBI Taxonomy" id="2777977"/>
    <lineage>
        <taxon>Bacteria</taxon>
        <taxon>Bacillati</taxon>
        <taxon>Cyanobacteriota</taxon>
        <taxon>Cyanophyceae</taxon>
        <taxon>Leptolyngbyales</taxon>
        <taxon>Leptolyngbyaceae</taxon>
        <taxon>Romeriopsis</taxon>
        <taxon>Romeriopsis navalis</taxon>
    </lineage>
</organism>
<dbReference type="Gene3D" id="3.90.1570.10">
    <property type="entry name" value="tt1808, chain A"/>
    <property type="match status" value="1"/>
</dbReference>
<dbReference type="InterPro" id="IPR008538">
    <property type="entry name" value="Uma2"/>
</dbReference>
<feature type="domain" description="Putative restriction endonuclease" evidence="1">
    <location>
        <begin position="14"/>
        <end position="179"/>
    </location>
</feature>
<keyword evidence="3" id="KW-1185">Reference proteome</keyword>
<dbReference type="AlphaFoldDB" id="A0A928VQV5"/>
<comment type="caution">
    <text evidence="2">The sequence shown here is derived from an EMBL/GenBank/DDBJ whole genome shotgun (WGS) entry which is preliminary data.</text>
</comment>
<dbReference type="Pfam" id="PF05685">
    <property type="entry name" value="Uma2"/>
    <property type="match status" value="1"/>
</dbReference>
<dbReference type="InterPro" id="IPR012296">
    <property type="entry name" value="Nuclease_put_TT1808"/>
</dbReference>
<dbReference type="PANTHER" id="PTHR36558:SF1">
    <property type="entry name" value="RESTRICTION ENDONUCLEASE DOMAIN-CONTAINING PROTEIN-RELATED"/>
    <property type="match status" value="1"/>
</dbReference>
<reference evidence="2" key="1">
    <citation type="submission" date="2020-10" db="EMBL/GenBank/DDBJ databases">
        <authorList>
            <person name="Castelo-Branco R."/>
            <person name="Eusebio N."/>
            <person name="Adriana R."/>
            <person name="Vieira A."/>
            <person name="Brugerolle De Fraissinette N."/>
            <person name="Rezende De Castro R."/>
            <person name="Schneider M.P."/>
            <person name="Vasconcelos V."/>
            <person name="Leao P.N."/>
        </authorList>
    </citation>
    <scope>NUCLEOTIDE SEQUENCE</scope>
    <source>
        <strain evidence="2">LEGE 11480</strain>
    </source>
</reference>
<keyword evidence="2" id="KW-0540">Nuclease</keyword>
<dbReference type="SUPFAM" id="SSF52980">
    <property type="entry name" value="Restriction endonuclease-like"/>
    <property type="match status" value="1"/>
</dbReference>
<dbReference type="EMBL" id="JADEXQ010000142">
    <property type="protein sequence ID" value="MBE9033006.1"/>
    <property type="molecule type" value="Genomic_DNA"/>
</dbReference>
<keyword evidence="2" id="KW-0255">Endonuclease</keyword>
<evidence type="ECO:0000313" key="3">
    <source>
        <dbReference type="Proteomes" id="UP000625316"/>
    </source>
</evidence>
<dbReference type="PANTHER" id="PTHR36558">
    <property type="entry name" value="GLR1098 PROTEIN"/>
    <property type="match status" value="1"/>
</dbReference>